<evidence type="ECO:0000259" key="9">
    <source>
        <dbReference type="PROSITE" id="PS50929"/>
    </source>
</evidence>
<evidence type="ECO:0000256" key="6">
    <source>
        <dbReference type="ARBA" id="ARBA00023136"/>
    </source>
</evidence>
<feature type="transmembrane region" description="Helical" evidence="7">
    <location>
        <begin position="75"/>
        <end position="95"/>
    </location>
</feature>
<dbReference type="InterPro" id="IPR011527">
    <property type="entry name" value="ABC1_TM_dom"/>
</dbReference>
<dbReference type="CDD" id="cd18547">
    <property type="entry name" value="ABC_6TM_Tm288_like"/>
    <property type="match status" value="1"/>
</dbReference>
<dbReference type="Pfam" id="PF00664">
    <property type="entry name" value="ABC_membrane"/>
    <property type="match status" value="1"/>
</dbReference>
<dbReference type="Pfam" id="PF00005">
    <property type="entry name" value="ABC_tran"/>
    <property type="match status" value="1"/>
</dbReference>
<dbReference type="Gene3D" id="3.40.50.300">
    <property type="entry name" value="P-loop containing nucleotide triphosphate hydrolases"/>
    <property type="match status" value="1"/>
</dbReference>
<dbReference type="Proteomes" id="UP001646157">
    <property type="component" value="Unassembled WGS sequence"/>
</dbReference>
<evidence type="ECO:0000256" key="1">
    <source>
        <dbReference type="ARBA" id="ARBA00004651"/>
    </source>
</evidence>
<protein>
    <submittedName>
        <fullName evidence="10">ATP-binding cassette subfamily B protein</fullName>
    </submittedName>
</protein>
<dbReference type="EMBL" id="JAFBDZ010000001">
    <property type="protein sequence ID" value="MBM7583855.1"/>
    <property type="molecule type" value="Genomic_DNA"/>
</dbReference>
<dbReference type="PROSITE" id="PS50929">
    <property type="entry name" value="ABC_TM1F"/>
    <property type="match status" value="1"/>
</dbReference>
<dbReference type="GO" id="GO:0005524">
    <property type="term" value="F:ATP binding"/>
    <property type="evidence" value="ECO:0007669"/>
    <property type="project" value="UniProtKB-KW"/>
</dbReference>
<organism evidence="10 11">
    <name type="scientific">Rossellomorea pakistanensis</name>
    <dbReference type="NCBI Taxonomy" id="992288"/>
    <lineage>
        <taxon>Bacteria</taxon>
        <taxon>Bacillati</taxon>
        <taxon>Bacillota</taxon>
        <taxon>Bacilli</taxon>
        <taxon>Bacillales</taxon>
        <taxon>Bacillaceae</taxon>
        <taxon>Rossellomorea</taxon>
    </lineage>
</organism>
<dbReference type="PROSITE" id="PS50893">
    <property type="entry name" value="ABC_TRANSPORTER_2"/>
    <property type="match status" value="1"/>
</dbReference>
<feature type="transmembrane region" description="Helical" evidence="7">
    <location>
        <begin position="37"/>
        <end position="63"/>
    </location>
</feature>
<evidence type="ECO:0000256" key="7">
    <source>
        <dbReference type="SAM" id="Phobius"/>
    </source>
</evidence>
<comment type="caution">
    <text evidence="10">The sequence shown here is derived from an EMBL/GenBank/DDBJ whole genome shotgun (WGS) entry which is preliminary data.</text>
</comment>
<dbReference type="CDD" id="cd03254">
    <property type="entry name" value="ABCC_Glucan_exporter_like"/>
    <property type="match status" value="1"/>
</dbReference>
<sequence length="596" mass="67163">MRKHISKSSQTNEKVNAKNWWGTILRLWSYLSSNKKYLLLVLLMVMLSSAFSLLGPFLVGMAIDDFIVSSDPAGFIPLLIGLGLLYFLNSAAIWFQNYWMIGIAQSTVYKLRNELFQHFHKIPISFFDRKQSGELMSRVTNDIENVSTTLNSSLIQIFSSLLILSGTICVMFWLSPLLTFITMLIIPIMFSGMKWITNRTGKLFKQTQSNLGMLNGYIEEIVSGQKIVKTFSQENRVTSEFLEKNNNLKATAYWAQTYSGFIPKLMNVLNNLSFAVIALVGGLFVLNGDITVGVIVIFTEYARQFTRPLNDLANQFNTLLSAVAGAERVFEILDETVEKDSNRAIDIQEVKGDIEFKNVSFSYDQKTPTLENISFKANRGDTIALVGPTGAGKTTIMNIIARFYHYNCGEVYIDDKEITSIKKESLRRQMGFVLQDPFLFQGTILENIRYGRLDASDQEVEEAAKMANAYSFIINLPNGFDTVLDHDGSGISQGQKQLLSIARAILSRPAILLLDEATSSIDTVTEIKIQQALEKLMKGRTCFVIAHRLNTIQNADQILVLKQGEIIEKGTHDSLLKEKGFYFNLYHTQLRNEAIS</sequence>
<keyword evidence="5 7" id="KW-1133">Transmembrane helix</keyword>
<dbReference type="SUPFAM" id="SSF90123">
    <property type="entry name" value="ABC transporter transmembrane region"/>
    <property type="match status" value="1"/>
</dbReference>
<dbReference type="InterPro" id="IPR017871">
    <property type="entry name" value="ABC_transporter-like_CS"/>
</dbReference>
<dbReference type="PANTHER" id="PTHR43394:SF1">
    <property type="entry name" value="ATP-BINDING CASSETTE SUB-FAMILY B MEMBER 10, MITOCHONDRIAL"/>
    <property type="match status" value="1"/>
</dbReference>
<gene>
    <name evidence="10" type="ORF">JOC86_000392</name>
</gene>
<evidence type="ECO:0000256" key="3">
    <source>
        <dbReference type="ARBA" id="ARBA00022741"/>
    </source>
</evidence>
<dbReference type="RefSeq" id="WP_205168079.1">
    <property type="nucleotide sequence ID" value="NZ_JAFBDZ010000001.1"/>
</dbReference>
<dbReference type="InterPro" id="IPR003439">
    <property type="entry name" value="ABC_transporter-like_ATP-bd"/>
</dbReference>
<feature type="domain" description="ABC transmembrane type-1" evidence="9">
    <location>
        <begin position="39"/>
        <end position="321"/>
    </location>
</feature>
<name>A0ABS2N7L5_9BACI</name>
<dbReference type="SUPFAM" id="SSF52540">
    <property type="entry name" value="P-loop containing nucleoside triphosphate hydrolases"/>
    <property type="match status" value="1"/>
</dbReference>
<feature type="transmembrane region" description="Helical" evidence="7">
    <location>
        <begin position="272"/>
        <end position="298"/>
    </location>
</feature>
<feature type="domain" description="ABC transporter" evidence="8">
    <location>
        <begin position="354"/>
        <end position="588"/>
    </location>
</feature>
<evidence type="ECO:0000256" key="2">
    <source>
        <dbReference type="ARBA" id="ARBA00022692"/>
    </source>
</evidence>
<dbReference type="InterPro" id="IPR039421">
    <property type="entry name" value="Type_1_exporter"/>
</dbReference>
<proteinExistence type="predicted"/>
<keyword evidence="6 7" id="KW-0472">Membrane</keyword>
<dbReference type="InterPro" id="IPR003593">
    <property type="entry name" value="AAA+_ATPase"/>
</dbReference>
<comment type="subcellular location">
    <subcellularLocation>
        <location evidence="1">Cell membrane</location>
        <topology evidence="1">Multi-pass membrane protein</topology>
    </subcellularLocation>
</comment>
<dbReference type="InterPro" id="IPR036640">
    <property type="entry name" value="ABC1_TM_sf"/>
</dbReference>
<keyword evidence="11" id="KW-1185">Reference proteome</keyword>
<dbReference type="SMART" id="SM00382">
    <property type="entry name" value="AAA"/>
    <property type="match status" value="1"/>
</dbReference>
<evidence type="ECO:0000313" key="11">
    <source>
        <dbReference type="Proteomes" id="UP001646157"/>
    </source>
</evidence>
<evidence type="ECO:0000256" key="5">
    <source>
        <dbReference type="ARBA" id="ARBA00022989"/>
    </source>
</evidence>
<evidence type="ECO:0000259" key="8">
    <source>
        <dbReference type="PROSITE" id="PS50893"/>
    </source>
</evidence>
<feature type="transmembrane region" description="Helical" evidence="7">
    <location>
        <begin position="180"/>
        <end position="197"/>
    </location>
</feature>
<dbReference type="InterPro" id="IPR027417">
    <property type="entry name" value="P-loop_NTPase"/>
</dbReference>
<dbReference type="Gene3D" id="1.20.1560.10">
    <property type="entry name" value="ABC transporter type 1, transmembrane domain"/>
    <property type="match status" value="1"/>
</dbReference>
<keyword evidence="3" id="KW-0547">Nucleotide-binding</keyword>
<keyword evidence="4 10" id="KW-0067">ATP-binding</keyword>
<evidence type="ECO:0000256" key="4">
    <source>
        <dbReference type="ARBA" id="ARBA00022840"/>
    </source>
</evidence>
<dbReference type="PROSITE" id="PS00211">
    <property type="entry name" value="ABC_TRANSPORTER_1"/>
    <property type="match status" value="1"/>
</dbReference>
<accession>A0ABS2N7L5</accession>
<dbReference type="PANTHER" id="PTHR43394">
    <property type="entry name" value="ATP-DEPENDENT PERMEASE MDL1, MITOCHONDRIAL"/>
    <property type="match status" value="1"/>
</dbReference>
<feature type="transmembrane region" description="Helical" evidence="7">
    <location>
        <begin position="154"/>
        <end position="174"/>
    </location>
</feature>
<keyword evidence="2 7" id="KW-0812">Transmembrane</keyword>
<evidence type="ECO:0000313" key="10">
    <source>
        <dbReference type="EMBL" id="MBM7583855.1"/>
    </source>
</evidence>
<reference evidence="10 11" key="1">
    <citation type="submission" date="2021-01" db="EMBL/GenBank/DDBJ databases">
        <title>Genomic Encyclopedia of Type Strains, Phase IV (KMG-IV): sequencing the most valuable type-strain genomes for metagenomic binning, comparative biology and taxonomic classification.</title>
        <authorList>
            <person name="Goeker M."/>
        </authorList>
    </citation>
    <scope>NUCLEOTIDE SEQUENCE [LARGE SCALE GENOMIC DNA]</scope>
    <source>
        <strain evidence="10 11">DSM 24834</strain>
    </source>
</reference>